<evidence type="ECO:0000256" key="5">
    <source>
        <dbReference type="ARBA" id="ARBA00022475"/>
    </source>
</evidence>
<dbReference type="Gene3D" id="1.10.287.1700">
    <property type="match status" value="1"/>
</dbReference>
<dbReference type="GO" id="GO:0044781">
    <property type="term" value="P:bacterial-type flagellum organization"/>
    <property type="evidence" value="ECO:0007669"/>
    <property type="project" value="UniProtKB-KW"/>
</dbReference>
<gene>
    <name evidence="12" type="ORF">Csp_D29820</name>
</gene>
<comment type="similarity">
    <text evidence="2">Belongs to the FliJ family.</text>
</comment>
<evidence type="ECO:0000256" key="11">
    <source>
        <dbReference type="SAM" id="Coils"/>
    </source>
</evidence>
<dbReference type="NCBIfam" id="TIGR02473">
    <property type="entry name" value="flagell_FliJ"/>
    <property type="match status" value="1"/>
</dbReference>
<evidence type="ECO:0000313" key="12">
    <source>
        <dbReference type="EMBL" id="CBA31978.1"/>
    </source>
</evidence>
<evidence type="ECO:0000256" key="3">
    <source>
        <dbReference type="ARBA" id="ARBA00020392"/>
    </source>
</evidence>
<dbReference type="GO" id="GO:0071973">
    <property type="term" value="P:bacterial-type flagellum-dependent cell motility"/>
    <property type="evidence" value="ECO:0007669"/>
    <property type="project" value="InterPro"/>
</dbReference>
<keyword evidence="11" id="KW-0175">Coiled coil</keyword>
<keyword evidence="7" id="KW-1005">Bacterial flagellum biogenesis</keyword>
<accession>C9YEH6</accession>
<keyword evidence="5" id="KW-1003">Cell membrane</keyword>
<keyword evidence="10" id="KW-1006">Bacterial flagellum protein export</keyword>
<evidence type="ECO:0000256" key="4">
    <source>
        <dbReference type="ARBA" id="ARBA00022448"/>
    </source>
</evidence>
<dbReference type="GO" id="GO:0005886">
    <property type="term" value="C:plasma membrane"/>
    <property type="evidence" value="ECO:0007669"/>
    <property type="project" value="UniProtKB-SubCell"/>
</dbReference>
<evidence type="ECO:0000256" key="6">
    <source>
        <dbReference type="ARBA" id="ARBA00022500"/>
    </source>
</evidence>
<evidence type="ECO:0000256" key="10">
    <source>
        <dbReference type="ARBA" id="ARBA00023225"/>
    </source>
</evidence>
<dbReference type="InterPro" id="IPR053716">
    <property type="entry name" value="Flag_assembly_chemotaxis_eff"/>
</dbReference>
<evidence type="ECO:0000256" key="7">
    <source>
        <dbReference type="ARBA" id="ARBA00022795"/>
    </source>
</evidence>
<dbReference type="GO" id="GO:0006935">
    <property type="term" value="P:chemotaxis"/>
    <property type="evidence" value="ECO:0007669"/>
    <property type="project" value="UniProtKB-KW"/>
</dbReference>
<keyword evidence="4" id="KW-0813">Transport</keyword>
<reference evidence="12" key="1">
    <citation type="journal article" date="2010" name="Nature">
        <title>The Dynamic genome of Hydra.</title>
        <authorList>
            <person name="Chapman J.A."/>
            <person name="Kirkness E.F."/>
            <person name="Simakov O."/>
            <person name="Hampson S.E."/>
            <person name="Mitros T."/>
            <person name="Weinmaier T."/>
            <person name="Rattei T."/>
            <person name="Balasubramanian P.G."/>
            <person name="Borman J."/>
            <person name="Busam D."/>
            <person name="Disbennett K."/>
            <person name="Pfannkoch C."/>
            <person name="Sumin N."/>
            <person name="Sutton G."/>
            <person name="Viswanathan L."/>
            <person name="Walenz B."/>
            <person name="Goodstein D.M."/>
            <person name="Hellsten U."/>
            <person name="Kawashima T."/>
            <person name="Prochnik S.E."/>
            <person name="Putnam N.H."/>
            <person name="Shu S."/>
            <person name="Blumberg B."/>
            <person name="Dana C.E."/>
            <person name="Gee L."/>
            <person name="Kibler D.F."/>
            <person name="Law L."/>
            <person name="Lindgens D."/>
            <person name="Martinez D.E."/>
            <person name="Peng J."/>
            <person name="Wigge P.A."/>
            <person name="Bertulat B."/>
            <person name="Guder C."/>
            <person name="Nakamura Y."/>
            <person name="Ozbek S."/>
            <person name="Watanabe H."/>
            <person name="Khalturin K."/>
            <person name="Hemmrich G."/>
            <person name="Franke A."/>
            <person name="Augustin R."/>
            <person name="Fraune S."/>
            <person name="Hayakawa E."/>
            <person name="Hayakawa S."/>
            <person name="Hirose M."/>
            <person name="Hwang J."/>
            <person name="Ikeo K."/>
            <person name="Nishimiya-Fujisawa C."/>
            <person name="Ogura A."/>
            <person name="Takahashi T."/>
            <person name="Steinmetz P.R."/>
            <person name="Zhang X."/>
            <person name="Aufschnaiter R."/>
            <person name="Eder M.K."/>
            <person name="Gorny A.K."/>
            <person name="Salvenmoser W."/>
            <person name="Heimberg A.M."/>
            <person name="Wheeler B.M."/>
            <person name="Peterson K.J."/>
            <person name="Boettger A."/>
            <person name="Tischler P."/>
            <person name="Wolf A."/>
            <person name="Gojobori T."/>
            <person name="Remington K.A."/>
            <person name="Strausberg R.L."/>
            <person name="Venter J."/>
            <person name="Technau U."/>
            <person name="Hobmayer B."/>
            <person name="Bosch T.C."/>
            <person name="Holstein T.W."/>
            <person name="Fujisawa T."/>
            <person name="Bode H.R."/>
            <person name="David C.N."/>
            <person name="Rokhsar D.S."/>
            <person name="Steele R.E."/>
        </authorList>
    </citation>
    <scope>NUCLEOTIDE SEQUENCE</scope>
</reference>
<dbReference type="GO" id="GO:0009288">
    <property type="term" value="C:bacterial-type flagellum"/>
    <property type="evidence" value="ECO:0007669"/>
    <property type="project" value="InterPro"/>
</dbReference>
<keyword evidence="6" id="KW-0145">Chemotaxis</keyword>
<keyword evidence="9" id="KW-0472">Membrane</keyword>
<dbReference type="PANTHER" id="PTHR38786:SF1">
    <property type="entry name" value="FLAGELLAR FLIJ PROTEIN"/>
    <property type="match status" value="1"/>
</dbReference>
<dbReference type="InterPro" id="IPR052570">
    <property type="entry name" value="FliJ"/>
</dbReference>
<evidence type="ECO:0000256" key="9">
    <source>
        <dbReference type="ARBA" id="ARBA00023136"/>
    </source>
</evidence>
<dbReference type="Pfam" id="PF02050">
    <property type="entry name" value="FliJ"/>
    <property type="match status" value="1"/>
</dbReference>
<evidence type="ECO:0000256" key="8">
    <source>
        <dbReference type="ARBA" id="ARBA00022927"/>
    </source>
</evidence>
<name>C9YEH6_CURXX</name>
<sequence>MADSSGLLLAISLAERKRDEVIRALAQSQQNVQAAMGQLDQLRSYAGDTDHRWVRTGSVGLSVELIKHHYQFSGRLQQAISMQDGVIANLQRHVEGVKQQLQLAESRLSGLNSVLKKRRAEAERIAQRRDQAQMDEMAAQLFARTRAQQTQVKHDDH</sequence>
<dbReference type="GO" id="GO:0015031">
    <property type="term" value="P:protein transport"/>
    <property type="evidence" value="ECO:0007669"/>
    <property type="project" value="UniProtKB-KW"/>
</dbReference>
<dbReference type="PANTHER" id="PTHR38786">
    <property type="entry name" value="FLAGELLAR FLIJ PROTEIN"/>
    <property type="match status" value="1"/>
</dbReference>
<protein>
    <recommendedName>
        <fullName evidence="3">Flagellar FliJ protein</fullName>
    </recommendedName>
</protein>
<proteinExistence type="inferred from homology"/>
<evidence type="ECO:0000256" key="2">
    <source>
        <dbReference type="ARBA" id="ARBA00010004"/>
    </source>
</evidence>
<keyword evidence="8" id="KW-0653">Protein transport</keyword>
<dbReference type="AlphaFoldDB" id="C9YEH6"/>
<dbReference type="EMBL" id="FN543107">
    <property type="protein sequence ID" value="CBA31978.1"/>
    <property type="molecule type" value="Genomic_DNA"/>
</dbReference>
<evidence type="ECO:0000256" key="1">
    <source>
        <dbReference type="ARBA" id="ARBA00004413"/>
    </source>
</evidence>
<organism evidence="12">
    <name type="scientific">Curvibacter symbiont subsp. Hydra magnipapillata</name>
    <dbReference type="NCBI Taxonomy" id="667019"/>
    <lineage>
        <taxon>Bacteria</taxon>
        <taxon>Pseudomonadati</taxon>
        <taxon>Pseudomonadota</taxon>
        <taxon>Betaproteobacteria</taxon>
        <taxon>Burkholderiales</taxon>
        <taxon>Comamonadaceae</taxon>
        <taxon>Curvibacter</taxon>
    </lineage>
</organism>
<feature type="coiled-coil region" evidence="11">
    <location>
        <begin position="87"/>
        <end position="135"/>
    </location>
</feature>
<dbReference type="InterPro" id="IPR012823">
    <property type="entry name" value="Flagell_FliJ"/>
</dbReference>
<comment type="subcellular location">
    <subcellularLocation>
        <location evidence="1">Cell membrane</location>
        <topology evidence="1">Peripheral membrane protein</topology>
        <orientation evidence="1">Cytoplasmic side</orientation>
    </subcellularLocation>
</comment>